<evidence type="ECO:0000313" key="3">
    <source>
        <dbReference type="Proteomes" id="UP000007266"/>
    </source>
</evidence>
<dbReference type="HOGENOM" id="CLU_1196241_0_0_1"/>
<feature type="domain" description="Myb/SANT-like DNA-binding" evidence="1">
    <location>
        <begin position="84"/>
        <end position="141"/>
    </location>
</feature>
<dbReference type="InterPro" id="IPR044822">
    <property type="entry name" value="Myb_DNA-bind_4"/>
</dbReference>
<sequence>MESTQLYLNEQLVTITADAHTVKKLNEDDQYLADYVNKAAKMGQFHFLFTHDPNLRRIVVKRAPAALQTVWHKKGRPSESDNFATDLLLKLCNSDKYSTRFKSGHSLKNKLWEEIAAEMRTAGFDVDEAKCAQKFNSLAQKGPETGELYTEMRKGFESEEEDDEWVPRSNRKRKSEEDDADFFKKLVKKNCKLKEERYKEMCGLIRRKNELLEEKLKQNQEIITLLGKLVKN</sequence>
<evidence type="ECO:0000259" key="1">
    <source>
        <dbReference type="Pfam" id="PF13837"/>
    </source>
</evidence>
<accession>D2A599</accession>
<dbReference type="EMBL" id="KQ971345">
    <property type="protein sequence ID" value="EFA05332.1"/>
    <property type="molecule type" value="Genomic_DNA"/>
</dbReference>
<reference evidence="2 3" key="1">
    <citation type="journal article" date="2008" name="Nature">
        <title>The genome of the model beetle and pest Tribolium castaneum.</title>
        <authorList>
            <consortium name="Tribolium Genome Sequencing Consortium"/>
            <person name="Richards S."/>
            <person name="Gibbs R.A."/>
            <person name="Weinstock G.M."/>
            <person name="Brown S.J."/>
            <person name="Denell R."/>
            <person name="Beeman R.W."/>
            <person name="Gibbs R."/>
            <person name="Beeman R.W."/>
            <person name="Brown S.J."/>
            <person name="Bucher G."/>
            <person name="Friedrich M."/>
            <person name="Grimmelikhuijzen C.J."/>
            <person name="Klingler M."/>
            <person name="Lorenzen M."/>
            <person name="Richards S."/>
            <person name="Roth S."/>
            <person name="Schroder R."/>
            <person name="Tautz D."/>
            <person name="Zdobnov E.M."/>
            <person name="Muzny D."/>
            <person name="Gibbs R.A."/>
            <person name="Weinstock G.M."/>
            <person name="Attaway T."/>
            <person name="Bell S."/>
            <person name="Buhay C.J."/>
            <person name="Chandrabose M.N."/>
            <person name="Chavez D."/>
            <person name="Clerk-Blankenburg K.P."/>
            <person name="Cree A."/>
            <person name="Dao M."/>
            <person name="Davis C."/>
            <person name="Chacko J."/>
            <person name="Dinh H."/>
            <person name="Dugan-Rocha S."/>
            <person name="Fowler G."/>
            <person name="Garner T.T."/>
            <person name="Garnes J."/>
            <person name="Gnirke A."/>
            <person name="Hawes A."/>
            <person name="Hernandez J."/>
            <person name="Hines S."/>
            <person name="Holder M."/>
            <person name="Hume J."/>
            <person name="Jhangiani S.N."/>
            <person name="Joshi V."/>
            <person name="Khan Z.M."/>
            <person name="Jackson L."/>
            <person name="Kovar C."/>
            <person name="Kowis A."/>
            <person name="Lee S."/>
            <person name="Lewis L.R."/>
            <person name="Margolis J."/>
            <person name="Morgan M."/>
            <person name="Nazareth L.V."/>
            <person name="Nguyen N."/>
            <person name="Okwuonu G."/>
            <person name="Parker D."/>
            <person name="Richards S."/>
            <person name="Ruiz S.J."/>
            <person name="Santibanez J."/>
            <person name="Savard J."/>
            <person name="Scherer S.E."/>
            <person name="Schneider B."/>
            <person name="Sodergren E."/>
            <person name="Tautz D."/>
            <person name="Vattahil S."/>
            <person name="Villasana D."/>
            <person name="White C.S."/>
            <person name="Wright R."/>
            <person name="Park Y."/>
            <person name="Beeman R.W."/>
            <person name="Lord J."/>
            <person name="Oppert B."/>
            <person name="Lorenzen M."/>
            <person name="Brown S."/>
            <person name="Wang L."/>
            <person name="Savard J."/>
            <person name="Tautz D."/>
            <person name="Richards S."/>
            <person name="Weinstock G."/>
            <person name="Gibbs R.A."/>
            <person name="Liu Y."/>
            <person name="Worley K."/>
            <person name="Weinstock G."/>
            <person name="Elsik C.G."/>
            <person name="Reese J.T."/>
            <person name="Elhaik E."/>
            <person name="Landan G."/>
            <person name="Graur D."/>
            <person name="Arensburger P."/>
            <person name="Atkinson P."/>
            <person name="Beeman R.W."/>
            <person name="Beidler J."/>
            <person name="Brown S.J."/>
            <person name="Demuth J.P."/>
            <person name="Drury D.W."/>
            <person name="Du Y.Z."/>
            <person name="Fujiwara H."/>
            <person name="Lorenzen M."/>
            <person name="Maselli V."/>
            <person name="Osanai M."/>
            <person name="Park Y."/>
            <person name="Robertson H.M."/>
            <person name="Tu Z."/>
            <person name="Wang J.J."/>
            <person name="Wang S."/>
            <person name="Richards S."/>
            <person name="Song H."/>
            <person name="Zhang L."/>
            <person name="Sodergren E."/>
            <person name="Werner D."/>
            <person name="Stanke M."/>
            <person name="Morgenstern B."/>
            <person name="Solovyev V."/>
            <person name="Kosarev P."/>
            <person name="Brown G."/>
            <person name="Chen H.C."/>
            <person name="Ermolaeva O."/>
            <person name="Hlavina W."/>
            <person name="Kapustin Y."/>
            <person name="Kiryutin B."/>
            <person name="Kitts P."/>
            <person name="Maglott D."/>
            <person name="Pruitt K."/>
            <person name="Sapojnikov V."/>
            <person name="Souvorov A."/>
            <person name="Mackey A.J."/>
            <person name="Waterhouse R.M."/>
            <person name="Wyder S."/>
            <person name="Zdobnov E.M."/>
            <person name="Zdobnov E.M."/>
            <person name="Wyder S."/>
            <person name="Kriventseva E.V."/>
            <person name="Kadowaki T."/>
            <person name="Bork P."/>
            <person name="Aranda M."/>
            <person name="Bao R."/>
            <person name="Beermann A."/>
            <person name="Berns N."/>
            <person name="Bolognesi R."/>
            <person name="Bonneton F."/>
            <person name="Bopp D."/>
            <person name="Brown S.J."/>
            <person name="Bucher G."/>
            <person name="Butts T."/>
            <person name="Chaumot A."/>
            <person name="Denell R.E."/>
            <person name="Ferrier D.E."/>
            <person name="Friedrich M."/>
            <person name="Gordon C.M."/>
            <person name="Jindra M."/>
            <person name="Klingler M."/>
            <person name="Lan Q."/>
            <person name="Lattorff H.M."/>
            <person name="Laudet V."/>
            <person name="von Levetsow C."/>
            <person name="Liu Z."/>
            <person name="Lutz R."/>
            <person name="Lynch J.A."/>
            <person name="da Fonseca R.N."/>
            <person name="Posnien N."/>
            <person name="Reuter R."/>
            <person name="Roth S."/>
            <person name="Savard J."/>
            <person name="Schinko J.B."/>
            <person name="Schmitt C."/>
            <person name="Schoppmeier M."/>
            <person name="Schroder R."/>
            <person name="Shippy T.D."/>
            <person name="Simonnet F."/>
            <person name="Marques-Souza H."/>
            <person name="Tautz D."/>
            <person name="Tomoyasu Y."/>
            <person name="Trauner J."/>
            <person name="Van der Zee M."/>
            <person name="Vervoort M."/>
            <person name="Wittkopp N."/>
            <person name="Wimmer E.A."/>
            <person name="Yang X."/>
            <person name="Jones A.K."/>
            <person name="Sattelle D.B."/>
            <person name="Ebert P.R."/>
            <person name="Nelson D."/>
            <person name="Scott J.G."/>
            <person name="Beeman R.W."/>
            <person name="Muthukrishnan S."/>
            <person name="Kramer K.J."/>
            <person name="Arakane Y."/>
            <person name="Beeman R.W."/>
            <person name="Zhu Q."/>
            <person name="Hogenkamp D."/>
            <person name="Dixit R."/>
            <person name="Oppert B."/>
            <person name="Jiang H."/>
            <person name="Zou Z."/>
            <person name="Marshall J."/>
            <person name="Elpidina E."/>
            <person name="Vinokurov K."/>
            <person name="Oppert C."/>
            <person name="Zou Z."/>
            <person name="Evans J."/>
            <person name="Lu Z."/>
            <person name="Zhao P."/>
            <person name="Sumathipala N."/>
            <person name="Altincicek B."/>
            <person name="Vilcinskas A."/>
            <person name="Williams M."/>
            <person name="Hultmark D."/>
            <person name="Hetru C."/>
            <person name="Jiang H."/>
            <person name="Grimmelikhuijzen C.J."/>
            <person name="Hauser F."/>
            <person name="Cazzamali G."/>
            <person name="Williamson M."/>
            <person name="Park Y."/>
            <person name="Li B."/>
            <person name="Tanaka Y."/>
            <person name="Predel R."/>
            <person name="Neupert S."/>
            <person name="Schachtner J."/>
            <person name="Verleyen P."/>
            <person name="Raible F."/>
            <person name="Bork P."/>
            <person name="Friedrich M."/>
            <person name="Walden K.K."/>
            <person name="Robertson H.M."/>
            <person name="Angeli S."/>
            <person name="Foret S."/>
            <person name="Bucher G."/>
            <person name="Schuetz S."/>
            <person name="Maleszka R."/>
            <person name="Wimmer E.A."/>
            <person name="Beeman R.W."/>
            <person name="Lorenzen M."/>
            <person name="Tomoyasu Y."/>
            <person name="Miller S.C."/>
            <person name="Grossmann D."/>
            <person name="Bucher G."/>
        </authorList>
    </citation>
    <scope>NUCLEOTIDE SEQUENCE [LARGE SCALE GENOMIC DNA]</scope>
    <source>
        <strain evidence="2 3">Georgia GA2</strain>
    </source>
</reference>
<name>D2A599_TRICA</name>
<keyword evidence="3" id="KW-1185">Reference proteome</keyword>
<protein>
    <recommendedName>
        <fullName evidence="1">Myb/SANT-like DNA-binding domain-containing protein</fullName>
    </recommendedName>
</protein>
<dbReference type="Pfam" id="PF13837">
    <property type="entry name" value="Myb_DNA-bind_4"/>
    <property type="match status" value="1"/>
</dbReference>
<dbReference type="Proteomes" id="UP000007266">
    <property type="component" value="Linkage group 6"/>
</dbReference>
<dbReference type="Gene3D" id="1.10.10.60">
    <property type="entry name" value="Homeodomain-like"/>
    <property type="match status" value="1"/>
</dbReference>
<reference evidence="2 3" key="2">
    <citation type="journal article" date="2010" name="Nucleic Acids Res.">
        <title>BeetleBase in 2010: revisions to provide comprehensive genomic information for Tribolium castaneum.</title>
        <authorList>
            <person name="Kim H.S."/>
            <person name="Murphy T."/>
            <person name="Xia J."/>
            <person name="Caragea D."/>
            <person name="Park Y."/>
            <person name="Beeman R.W."/>
            <person name="Lorenzen M.D."/>
            <person name="Butcher S."/>
            <person name="Manak J.R."/>
            <person name="Brown S.J."/>
        </authorList>
    </citation>
    <scope>GENOME REANNOTATION</scope>
    <source>
        <strain evidence="2 3">Georgia GA2</strain>
    </source>
</reference>
<dbReference type="InParanoid" id="D2A599"/>
<evidence type="ECO:0000313" key="2">
    <source>
        <dbReference type="EMBL" id="EFA05332.1"/>
    </source>
</evidence>
<dbReference type="AlphaFoldDB" id="D2A599"/>
<organism evidence="2 3">
    <name type="scientific">Tribolium castaneum</name>
    <name type="common">Red flour beetle</name>
    <dbReference type="NCBI Taxonomy" id="7070"/>
    <lineage>
        <taxon>Eukaryota</taxon>
        <taxon>Metazoa</taxon>
        <taxon>Ecdysozoa</taxon>
        <taxon>Arthropoda</taxon>
        <taxon>Hexapoda</taxon>
        <taxon>Insecta</taxon>
        <taxon>Pterygota</taxon>
        <taxon>Neoptera</taxon>
        <taxon>Endopterygota</taxon>
        <taxon>Coleoptera</taxon>
        <taxon>Polyphaga</taxon>
        <taxon>Cucujiformia</taxon>
        <taxon>Tenebrionidae</taxon>
        <taxon>Tenebrionidae incertae sedis</taxon>
        <taxon>Tribolium</taxon>
    </lineage>
</organism>
<proteinExistence type="predicted"/>
<gene>
    <name evidence="2" type="primary">AUGUSTUS-3.0.2_15496</name>
    <name evidence="2" type="ORF">TcasGA2_TC015496</name>
</gene>